<reference evidence="3" key="1">
    <citation type="submission" date="2015-06" db="EMBL/GenBank/DDBJ databases">
        <authorList>
            <person name="Bertelli C."/>
        </authorList>
    </citation>
    <scope>NUCLEOTIDE SEQUENCE [LARGE SCALE GENOMIC DNA]</scope>
    <source>
        <strain evidence="3">CRIB-30</strain>
    </source>
</reference>
<keyword evidence="1" id="KW-1133">Transmembrane helix</keyword>
<dbReference type="Proteomes" id="UP000220251">
    <property type="component" value="Unassembled WGS sequence"/>
</dbReference>
<dbReference type="EMBL" id="CWGJ01000012">
    <property type="protein sequence ID" value="CRX38374.1"/>
    <property type="molecule type" value="Genomic_DNA"/>
</dbReference>
<dbReference type="AlphaFoldDB" id="A0A0H5DRN5"/>
<protein>
    <submittedName>
        <fullName evidence="2">Conserved putative membrane protein</fullName>
    </submittedName>
</protein>
<feature type="transmembrane region" description="Helical" evidence="1">
    <location>
        <begin position="39"/>
        <end position="67"/>
    </location>
</feature>
<name>A0A0H5DRN5_9BACT</name>
<sequence>MQPATQRTHTPIEEPPLPVTFWEKVKDIGWKVWEAVKAIFYLLAGVALFIANPSLFAIGAATGVIFDEKVKEIAEKISVIYNSQQWKVLTLTAIGAFFSLPVTAGALAIGFGAHLGYSLLPEKEEVRSPV</sequence>
<accession>A0A0H5DRN5</accession>
<evidence type="ECO:0000313" key="2">
    <source>
        <dbReference type="EMBL" id="CRX38374.1"/>
    </source>
</evidence>
<keyword evidence="1" id="KW-0472">Membrane</keyword>
<feature type="transmembrane region" description="Helical" evidence="1">
    <location>
        <begin position="88"/>
        <end position="113"/>
    </location>
</feature>
<evidence type="ECO:0000256" key="1">
    <source>
        <dbReference type="SAM" id="Phobius"/>
    </source>
</evidence>
<gene>
    <name evidence="2" type="ORF">ELAC_1029</name>
</gene>
<keyword evidence="1" id="KW-0812">Transmembrane</keyword>
<evidence type="ECO:0000313" key="3">
    <source>
        <dbReference type="Proteomes" id="UP000220251"/>
    </source>
</evidence>
<keyword evidence="3" id="KW-1185">Reference proteome</keyword>
<dbReference type="RefSeq" id="WP_098038235.1">
    <property type="nucleotide sequence ID" value="NZ_CWGJ01000012.1"/>
</dbReference>
<proteinExistence type="predicted"/>
<organism evidence="2 3">
    <name type="scientific">Estrella lausannensis</name>
    <dbReference type="NCBI Taxonomy" id="483423"/>
    <lineage>
        <taxon>Bacteria</taxon>
        <taxon>Pseudomonadati</taxon>
        <taxon>Chlamydiota</taxon>
        <taxon>Chlamydiia</taxon>
        <taxon>Parachlamydiales</taxon>
        <taxon>Candidatus Criblamydiaceae</taxon>
        <taxon>Estrella</taxon>
    </lineage>
</organism>